<feature type="compositionally biased region" description="Low complexity" evidence="5">
    <location>
        <begin position="60"/>
        <end position="69"/>
    </location>
</feature>
<comment type="subcellular location">
    <subcellularLocation>
        <location evidence="1 4">Nucleus</location>
    </subcellularLocation>
</comment>
<feature type="region of interest" description="Disordered" evidence="5">
    <location>
        <begin position="410"/>
        <end position="450"/>
    </location>
</feature>
<feature type="compositionally biased region" description="Acidic residues" evidence="5">
    <location>
        <begin position="211"/>
        <end position="220"/>
    </location>
</feature>
<evidence type="ECO:0000256" key="1">
    <source>
        <dbReference type="ARBA" id="ARBA00004123"/>
    </source>
</evidence>
<gene>
    <name evidence="7" type="primary">MC410</name>
    <name evidence="7" type="ORF">CR513_35201</name>
</gene>
<evidence type="ECO:0000256" key="3">
    <source>
        <dbReference type="ARBA" id="ARBA00023242"/>
    </source>
</evidence>
<evidence type="ECO:0000256" key="5">
    <source>
        <dbReference type="SAM" id="MobiDB-lite"/>
    </source>
</evidence>
<evidence type="ECO:0000313" key="7">
    <source>
        <dbReference type="EMBL" id="RDX83839.1"/>
    </source>
</evidence>
<feature type="compositionally biased region" description="Basic and acidic residues" evidence="5">
    <location>
        <begin position="82"/>
        <end position="91"/>
    </location>
</feature>
<dbReference type="GO" id="GO:0009867">
    <property type="term" value="P:jasmonic acid mediated signaling pathway"/>
    <property type="evidence" value="ECO:0007669"/>
    <property type="project" value="TreeGrafter"/>
</dbReference>
<dbReference type="GO" id="GO:0045892">
    <property type="term" value="P:negative regulation of DNA-templated transcription"/>
    <property type="evidence" value="ECO:0007669"/>
    <property type="project" value="TreeGrafter"/>
</dbReference>
<feature type="compositionally biased region" description="Basic and acidic residues" evidence="5">
    <location>
        <begin position="427"/>
        <end position="442"/>
    </location>
</feature>
<protein>
    <recommendedName>
        <fullName evidence="4">Ninja-family protein</fullName>
    </recommendedName>
    <alternativeName>
        <fullName evidence="4">ABI-binding protein</fullName>
    </alternativeName>
</protein>
<comment type="similarity">
    <text evidence="2 4">Belongs to the Ninja family.</text>
</comment>
<evidence type="ECO:0000313" key="8">
    <source>
        <dbReference type="Proteomes" id="UP000257109"/>
    </source>
</evidence>
<keyword evidence="3 4" id="KW-0539">Nucleus</keyword>
<evidence type="ECO:0000259" key="6">
    <source>
        <dbReference type="Pfam" id="PF16135"/>
    </source>
</evidence>
<feature type="region of interest" description="Disordered" evidence="5">
    <location>
        <begin position="198"/>
        <end position="241"/>
    </location>
</feature>
<feature type="region of interest" description="Disordered" evidence="5">
    <location>
        <begin position="60"/>
        <end position="91"/>
    </location>
</feature>
<dbReference type="PANTHER" id="PTHR31413:SF12">
    <property type="entry name" value="AFP HOMOLOG 2"/>
    <property type="match status" value="1"/>
</dbReference>
<accession>A0A371FZT8</accession>
<name>A0A371FZT8_MUCPR</name>
<proteinExistence type="inferred from homology"/>
<sequence length="550" mass="59060">MGSNSQSSTDIERCRLDLGFRSSLFPLSAYPRWGMMLQRSLQQLQPRDYNMEDESGLELSLGLSCGGSSTKPKSKNGSSSDTRVEEVGRGGKMVDDFKSMFDTVPQKPETITGTRRTDSPKPEENFFSDLSKAKEDNASLNLNGRGFLVANSNKPIEIEEDKWPEAANKRKMPFDEIHSQKKHDSDVHHGDLHDRARTSHISITEDGSTAENEDVADSETENSTSRPISHHSDGSKGFIRVGASGASSDAAKDVRGSADSNATDFSGQKRFTGLSEKDFKHANMTYGASFSVQPVNMMNVPYPSVKESSSVGAPSSQIPGVMHVMPTTTGERAGAQPVNNGSLPVMFGYPPVQLPMLEKDNTWGLVSRPQQLHPSFVGRGPTNSAAIQVISNNITDAMPYEGRPLERTKVDGKQHVAEEGGSSSQPEDVKGRSTNLRAKDVSDQSTGEGSIIDFSNIKPGLAADVKFGGCGSYPNLPWVSTSGSGPNGRTISGVTYRYSTNQVRIVCACHGSHMTPEEFVRHANEDQAAAEGSAVLGAVANGNPAASSHS</sequence>
<evidence type="ECO:0000256" key="4">
    <source>
        <dbReference type="RuleBase" id="RU369029"/>
    </source>
</evidence>
<dbReference type="STRING" id="157652.A0A371FZT8"/>
<dbReference type="PANTHER" id="PTHR31413">
    <property type="entry name" value="AFP HOMOLOG 2"/>
    <property type="match status" value="1"/>
</dbReference>
<dbReference type="Proteomes" id="UP000257109">
    <property type="component" value="Unassembled WGS sequence"/>
</dbReference>
<dbReference type="AlphaFoldDB" id="A0A371FZT8"/>
<feature type="non-terminal residue" evidence="7">
    <location>
        <position position="1"/>
    </location>
</feature>
<dbReference type="EMBL" id="QJKJ01007232">
    <property type="protein sequence ID" value="RDX83839.1"/>
    <property type="molecule type" value="Genomic_DNA"/>
</dbReference>
<feature type="compositionally biased region" description="Polar residues" evidence="5">
    <location>
        <begin position="199"/>
        <end position="210"/>
    </location>
</feature>
<feature type="domain" description="Tify" evidence="6">
    <location>
        <begin position="503"/>
        <end position="525"/>
    </location>
</feature>
<dbReference type="GO" id="GO:0005634">
    <property type="term" value="C:nucleus"/>
    <property type="evidence" value="ECO:0007669"/>
    <property type="project" value="UniProtKB-SubCell"/>
</dbReference>
<reference evidence="7" key="1">
    <citation type="submission" date="2018-05" db="EMBL/GenBank/DDBJ databases">
        <title>Draft genome of Mucuna pruriens seed.</title>
        <authorList>
            <person name="Nnadi N.E."/>
            <person name="Vos R."/>
            <person name="Hasami M.H."/>
            <person name="Devisetty U.K."/>
            <person name="Aguiy J.C."/>
        </authorList>
    </citation>
    <scope>NUCLEOTIDE SEQUENCE [LARGE SCALE GENOMIC DNA]</scope>
    <source>
        <strain evidence="7">JCA_2017</strain>
    </source>
</reference>
<evidence type="ECO:0000256" key="2">
    <source>
        <dbReference type="ARBA" id="ARBA00006081"/>
    </source>
</evidence>
<comment type="caution">
    <text evidence="7">The sequence shown here is derived from an EMBL/GenBank/DDBJ whole genome shotgun (WGS) entry which is preliminary data.</text>
</comment>
<organism evidence="7 8">
    <name type="scientific">Mucuna pruriens</name>
    <name type="common">Velvet bean</name>
    <name type="synonym">Dolichos pruriens</name>
    <dbReference type="NCBI Taxonomy" id="157652"/>
    <lineage>
        <taxon>Eukaryota</taxon>
        <taxon>Viridiplantae</taxon>
        <taxon>Streptophyta</taxon>
        <taxon>Embryophyta</taxon>
        <taxon>Tracheophyta</taxon>
        <taxon>Spermatophyta</taxon>
        <taxon>Magnoliopsida</taxon>
        <taxon>eudicotyledons</taxon>
        <taxon>Gunneridae</taxon>
        <taxon>Pentapetalae</taxon>
        <taxon>rosids</taxon>
        <taxon>fabids</taxon>
        <taxon>Fabales</taxon>
        <taxon>Fabaceae</taxon>
        <taxon>Papilionoideae</taxon>
        <taxon>50 kb inversion clade</taxon>
        <taxon>NPAAA clade</taxon>
        <taxon>indigoferoid/millettioid clade</taxon>
        <taxon>Phaseoleae</taxon>
        <taxon>Mucuna</taxon>
    </lineage>
</organism>
<dbReference type="Pfam" id="PF16135">
    <property type="entry name" value="TDBD"/>
    <property type="match status" value="1"/>
</dbReference>
<dbReference type="InterPro" id="IPR032308">
    <property type="entry name" value="TDBD"/>
</dbReference>
<dbReference type="InterPro" id="IPR031307">
    <property type="entry name" value="Ninja_fam"/>
</dbReference>
<comment type="function">
    <text evidence="4">Acts as a negative regulator of abscisic acid (ABA) response.</text>
</comment>
<dbReference type="OrthoDB" id="1936656at2759"/>
<keyword evidence="8" id="KW-1185">Reference proteome</keyword>